<evidence type="ECO:0000313" key="1">
    <source>
        <dbReference type="EMBL" id="EOY18537.1"/>
    </source>
</evidence>
<organism evidence="1 2">
    <name type="scientific">Theobroma cacao</name>
    <name type="common">Cacao</name>
    <name type="synonym">Cocoa</name>
    <dbReference type="NCBI Taxonomy" id="3641"/>
    <lineage>
        <taxon>Eukaryota</taxon>
        <taxon>Viridiplantae</taxon>
        <taxon>Streptophyta</taxon>
        <taxon>Embryophyta</taxon>
        <taxon>Tracheophyta</taxon>
        <taxon>Spermatophyta</taxon>
        <taxon>Magnoliopsida</taxon>
        <taxon>eudicotyledons</taxon>
        <taxon>Gunneridae</taxon>
        <taxon>Pentapetalae</taxon>
        <taxon>rosids</taxon>
        <taxon>malvids</taxon>
        <taxon>Malvales</taxon>
        <taxon>Malvaceae</taxon>
        <taxon>Byttnerioideae</taxon>
        <taxon>Theobroma</taxon>
    </lineage>
</organism>
<keyword evidence="2" id="KW-1185">Reference proteome</keyword>
<name>A0A061FPC7_THECC</name>
<sequence length="58" mass="6974">MFESLTGFNNLLSRKMAMKFFKSYSVHHSDVMDRCNIWVLNNEGNWTKLLKRWTSCRT</sequence>
<evidence type="ECO:0000313" key="2">
    <source>
        <dbReference type="Proteomes" id="UP000026915"/>
    </source>
</evidence>
<dbReference type="AlphaFoldDB" id="A0A061FPC7"/>
<accession>A0A061FPC7</accession>
<dbReference type="InParanoid" id="A0A061FPC7"/>
<proteinExistence type="predicted"/>
<dbReference type="Gramene" id="EOY18537">
    <property type="protein sequence ID" value="EOY18537"/>
    <property type="gene ID" value="TCM_043073"/>
</dbReference>
<reference evidence="1 2" key="1">
    <citation type="journal article" date="2013" name="Genome Biol.">
        <title>The genome sequence of the most widely cultivated cacao type and its use to identify candidate genes regulating pod color.</title>
        <authorList>
            <person name="Motamayor J.C."/>
            <person name="Mockaitis K."/>
            <person name="Schmutz J."/>
            <person name="Haiminen N."/>
            <person name="Iii D.L."/>
            <person name="Cornejo O."/>
            <person name="Findley S.D."/>
            <person name="Zheng P."/>
            <person name="Utro F."/>
            <person name="Royaert S."/>
            <person name="Saski C."/>
            <person name="Jenkins J."/>
            <person name="Podicheti R."/>
            <person name="Zhao M."/>
            <person name="Scheffler B.E."/>
            <person name="Stack J.C."/>
            <person name="Feltus F.A."/>
            <person name="Mustiga G.M."/>
            <person name="Amores F."/>
            <person name="Phillips W."/>
            <person name="Marelli J.P."/>
            <person name="May G.D."/>
            <person name="Shapiro H."/>
            <person name="Ma J."/>
            <person name="Bustamante C.D."/>
            <person name="Schnell R.J."/>
            <person name="Main D."/>
            <person name="Gilbert D."/>
            <person name="Parida L."/>
            <person name="Kuhn D.N."/>
        </authorList>
    </citation>
    <scope>NUCLEOTIDE SEQUENCE [LARGE SCALE GENOMIC DNA]</scope>
    <source>
        <strain evidence="2">cv. Matina 1-6</strain>
    </source>
</reference>
<dbReference type="HOGENOM" id="CLU_2982948_0_0_1"/>
<dbReference type="EMBL" id="CM001888">
    <property type="protein sequence ID" value="EOY18537.1"/>
    <property type="molecule type" value="Genomic_DNA"/>
</dbReference>
<dbReference type="Proteomes" id="UP000026915">
    <property type="component" value="Chromosome 10"/>
</dbReference>
<gene>
    <name evidence="1" type="ORF">TCM_043073</name>
</gene>
<protein>
    <submittedName>
        <fullName evidence="1">Uncharacterized protein</fullName>
    </submittedName>
</protein>